<reference evidence="1" key="1">
    <citation type="journal article" date="2019" name="Sci. Rep.">
        <title>Draft genome of Tanacetum cinerariifolium, the natural source of mosquito coil.</title>
        <authorList>
            <person name="Yamashiro T."/>
            <person name="Shiraishi A."/>
            <person name="Satake H."/>
            <person name="Nakayama K."/>
        </authorList>
    </citation>
    <scope>NUCLEOTIDE SEQUENCE</scope>
</reference>
<evidence type="ECO:0000313" key="1">
    <source>
        <dbReference type="EMBL" id="GFC95193.1"/>
    </source>
</evidence>
<gene>
    <name evidence="1" type="ORF">Tci_867163</name>
</gene>
<dbReference type="AlphaFoldDB" id="A0A699SDE7"/>
<name>A0A699SDE7_TANCI</name>
<accession>A0A699SDE7</accession>
<proteinExistence type="predicted"/>
<feature type="non-terminal residue" evidence="1">
    <location>
        <position position="1"/>
    </location>
</feature>
<protein>
    <submittedName>
        <fullName evidence="1">Uncharacterized protein</fullName>
    </submittedName>
</protein>
<organism evidence="1">
    <name type="scientific">Tanacetum cinerariifolium</name>
    <name type="common">Dalmatian daisy</name>
    <name type="synonym">Chrysanthemum cinerariifolium</name>
    <dbReference type="NCBI Taxonomy" id="118510"/>
    <lineage>
        <taxon>Eukaryota</taxon>
        <taxon>Viridiplantae</taxon>
        <taxon>Streptophyta</taxon>
        <taxon>Embryophyta</taxon>
        <taxon>Tracheophyta</taxon>
        <taxon>Spermatophyta</taxon>
        <taxon>Magnoliopsida</taxon>
        <taxon>eudicotyledons</taxon>
        <taxon>Gunneridae</taxon>
        <taxon>Pentapetalae</taxon>
        <taxon>asterids</taxon>
        <taxon>campanulids</taxon>
        <taxon>Asterales</taxon>
        <taxon>Asteraceae</taxon>
        <taxon>Asteroideae</taxon>
        <taxon>Anthemideae</taxon>
        <taxon>Anthemidinae</taxon>
        <taxon>Tanacetum</taxon>
    </lineage>
</organism>
<sequence length="58" mass="6425">TEKAGEESVQQYVLFPIWSSGFTNPHNTDGDATFEVKELEFDGRKPQSEVYVSPSSSA</sequence>
<dbReference type="EMBL" id="BKCJ011153075">
    <property type="protein sequence ID" value="GFC95193.1"/>
    <property type="molecule type" value="Genomic_DNA"/>
</dbReference>
<comment type="caution">
    <text evidence="1">The sequence shown here is derived from an EMBL/GenBank/DDBJ whole genome shotgun (WGS) entry which is preliminary data.</text>
</comment>